<gene>
    <name evidence="1" type="ORF">PPSIR1_14585</name>
</gene>
<evidence type="ECO:0000313" key="2">
    <source>
        <dbReference type="Proteomes" id="UP000005801"/>
    </source>
</evidence>
<keyword evidence="2" id="KW-1185">Reference proteome</keyword>
<dbReference type="Proteomes" id="UP000005801">
    <property type="component" value="Unassembled WGS sequence"/>
</dbReference>
<dbReference type="RefSeq" id="WP_006975400.1">
    <property type="nucleotide sequence ID" value="NZ_ABCS01000091.1"/>
</dbReference>
<reference evidence="1 2" key="1">
    <citation type="submission" date="2007-06" db="EMBL/GenBank/DDBJ databases">
        <authorList>
            <person name="Shimkets L."/>
            <person name="Ferriera S."/>
            <person name="Johnson J."/>
            <person name="Kravitz S."/>
            <person name="Beeson K."/>
            <person name="Sutton G."/>
            <person name="Rogers Y.-H."/>
            <person name="Friedman R."/>
            <person name="Frazier M."/>
            <person name="Venter J.C."/>
        </authorList>
    </citation>
    <scope>NUCLEOTIDE SEQUENCE [LARGE SCALE GENOMIC DNA]</scope>
    <source>
        <strain evidence="1 2">SIR-1</strain>
    </source>
</reference>
<proteinExistence type="predicted"/>
<dbReference type="AlphaFoldDB" id="A6GFB0"/>
<name>A6GFB0_9BACT</name>
<accession>A6GFB0</accession>
<protein>
    <submittedName>
        <fullName evidence="1">Uncharacterized protein</fullName>
    </submittedName>
</protein>
<organism evidence="1 2">
    <name type="scientific">Plesiocystis pacifica SIR-1</name>
    <dbReference type="NCBI Taxonomy" id="391625"/>
    <lineage>
        <taxon>Bacteria</taxon>
        <taxon>Pseudomonadati</taxon>
        <taxon>Myxococcota</taxon>
        <taxon>Polyangia</taxon>
        <taxon>Nannocystales</taxon>
        <taxon>Nannocystaceae</taxon>
        <taxon>Plesiocystis</taxon>
    </lineage>
</organism>
<evidence type="ECO:0000313" key="1">
    <source>
        <dbReference type="EMBL" id="EDM75451.1"/>
    </source>
</evidence>
<comment type="caution">
    <text evidence="1">The sequence shown here is derived from an EMBL/GenBank/DDBJ whole genome shotgun (WGS) entry which is preliminary data.</text>
</comment>
<dbReference type="OrthoDB" id="583519at2"/>
<dbReference type="EMBL" id="ABCS01000091">
    <property type="protein sequence ID" value="EDM75451.1"/>
    <property type="molecule type" value="Genomic_DNA"/>
</dbReference>
<sequence>MHIRLTKLSDHRHRFEAARADGSVEAAELETRSLLVHDLTHYAVEAQARLDGGFYGLLARGVALERLADAGWAGAPASLQRVEALVGPMQAVVGGSLPAQRYVELAGDEAITSAFVAGVVERMRRLQGEWRALPYGQTMALAWPPTDWER</sequence>